<protein>
    <submittedName>
        <fullName evidence="1">Uncharacterized protein</fullName>
    </submittedName>
</protein>
<dbReference type="EMBL" id="RCZA01000003">
    <property type="protein sequence ID" value="TPG85124.1"/>
    <property type="molecule type" value="Genomic_DNA"/>
</dbReference>
<gene>
    <name evidence="1" type="ORF">EAH74_07465</name>
</gene>
<comment type="caution">
    <text evidence="1">The sequence shown here is derived from an EMBL/GenBank/DDBJ whole genome shotgun (WGS) entry which is preliminary data.</text>
</comment>
<organism evidence="1 2">
    <name type="scientific">Pseudomonas mandelii</name>
    <dbReference type="NCBI Taxonomy" id="75612"/>
    <lineage>
        <taxon>Bacteria</taxon>
        <taxon>Pseudomonadati</taxon>
        <taxon>Pseudomonadota</taxon>
        <taxon>Gammaproteobacteria</taxon>
        <taxon>Pseudomonadales</taxon>
        <taxon>Pseudomonadaceae</taxon>
        <taxon>Pseudomonas</taxon>
    </lineage>
</organism>
<sequence>MEKALKAAFFYYIARECIRAGTLEILRGHTVESLSYLHTLYKTNMQYNGYGDRNEYELSHIAPVKGHDIIGLLYAENLVSAPKALNRAHSTKWFGYGKSVHRLTLDSKHNIDKRLDKESEVVTRVIDYLGRKVVLDTIKECKIKPAQRSQLTEWIVSKYDPANPDHKAALPDISKVDGMKTKELHHVKAMMLGEETGEYFASPASRQEVVFCQELNRLSAHRPELEVFAYALEEALATQTEPSLFTQHHAQMLFDVLHGKSIAVMADTLEMVIAENTAHSFITYTGNVTNLPRYAVDAFQYVQNPLAGAQLHHTSLAAFKATMGQPARAVILTDTVDTLSLVRPGAMNSDPFYNAPF</sequence>
<reference evidence="1 2" key="1">
    <citation type="journal article" date="2019" name="Environ. Microbiol.">
        <title>Species interactions and distinct microbial communities in high Arctic permafrost affected cryosols are associated with the CH4 and CO2 gas fluxes.</title>
        <authorList>
            <person name="Altshuler I."/>
            <person name="Hamel J."/>
            <person name="Turney S."/>
            <person name="Magnuson E."/>
            <person name="Levesque R."/>
            <person name="Greer C."/>
            <person name="Whyte L.G."/>
        </authorList>
    </citation>
    <scope>NUCLEOTIDE SEQUENCE [LARGE SCALE GENOMIC DNA]</scope>
    <source>
        <strain evidence="1 2">OWC5</strain>
    </source>
</reference>
<dbReference type="AlphaFoldDB" id="A0A502IG44"/>
<name>A0A502IG44_9PSED</name>
<evidence type="ECO:0000313" key="1">
    <source>
        <dbReference type="EMBL" id="TPG85124.1"/>
    </source>
</evidence>
<proteinExistence type="predicted"/>
<dbReference type="Proteomes" id="UP000320914">
    <property type="component" value="Unassembled WGS sequence"/>
</dbReference>
<evidence type="ECO:0000313" key="2">
    <source>
        <dbReference type="Proteomes" id="UP000320914"/>
    </source>
</evidence>
<accession>A0A502IG44</accession>